<gene>
    <name evidence="1" type="ORF">AAHA92_31849</name>
</gene>
<sequence length="398" mass="41891">MEAQDGGNGSLRVASFSCYLDKAKESLIHRVSAQDHNNMTIKFSNKDPSAAAASGGGGGGFRVDSFSRSSDHNLHFQVPAPVPDPTAAFSFSHHAAEIGVFGADRYFKMKLQYPAAAVRRPATTPSFCSGSCSESESSSATTWNSQSTLLRPNESIQLKQKKAAAARLFTGFSCRTPCFGNKSVRINEIATAAVAVVAAPAKSFHQNQLIQKIEESRRSIEVFGSSRKIRVSKGGDVATNMERKLSMLTWDAIPVGGRNNLPTSTIGSISGGGGGDAESDGSSDLFEIEDVSGNIYPLLEGANDDEPSCVMSPAPSLCAPSEASIQWSVVTASAADFALSEFNDDSVSVAAAAKPKANTNQGQKSRLSHGLLGCKSVKAVDVANENVCVKVKNKTLIS</sequence>
<dbReference type="PANTHER" id="PTHR33781:SF3">
    <property type="entry name" value="PROTEIN PHYTOCHROME KINASE SUBSTRATE 3"/>
    <property type="match status" value="1"/>
</dbReference>
<keyword evidence="2" id="KW-1185">Reference proteome</keyword>
<dbReference type="AlphaFoldDB" id="A0ABD1FLC8"/>
<dbReference type="PANTHER" id="PTHR33781">
    <property type="entry name" value="PROTEIN PHYTOCHROME KINASE SUBSTRATE 1-RELATED"/>
    <property type="match status" value="1"/>
</dbReference>
<dbReference type="Proteomes" id="UP001567538">
    <property type="component" value="Unassembled WGS sequence"/>
</dbReference>
<accession>A0ABD1FLC8</accession>
<evidence type="ECO:0000313" key="2">
    <source>
        <dbReference type="Proteomes" id="UP001567538"/>
    </source>
</evidence>
<dbReference type="EMBL" id="JBEAFC010000014">
    <property type="protein sequence ID" value="KAL1531744.1"/>
    <property type="molecule type" value="Genomic_DNA"/>
</dbReference>
<proteinExistence type="predicted"/>
<name>A0ABD1FLC8_SALDI</name>
<evidence type="ECO:0000313" key="1">
    <source>
        <dbReference type="EMBL" id="KAL1531744.1"/>
    </source>
</evidence>
<reference evidence="1 2" key="1">
    <citation type="submission" date="2024-06" db="EMBL/GenBank/DDBJ databases">
        <title>A chromosome level genome sequence of Diviner's sage (Salvia divinorum).</title>
        <authorList>
            <person name="Ford S.A."/>
            <person name="Ro D.-K."/>
            <person name="Ness R.W."/>
            <person name="Phillips M.A."/>
        </authorList>
    </citation>
    <scope>NUCLEOTIDE SEQUENCE [LARGE SCALE GENOMIC DNA]</scope>
    <source>
        <strain evidence="1">SAF-2024a</strain>
        <tissue evidence="1">Leaf</tissue>
    </source>
</reference>
<comment type="caution">
    <text evidence="1">The sequence shown here is derived from an EMBL/GenBank/DDBJ whole genome shotgun (WGS) entry which is preliminary data.</text>
</comment>
<protein>
    <submittedName>
        <fullName evidence="1">Protein PHYTOCHROME KINASE SUBSTRATE 3-like</fullName>
    </submittedName>
</protein>
<dbReference type="InterPro" id="IPR039615">
    <property type="entry name" value="PKS"/>
</dbReference>
<organism evidence="1 2">
    <name type="scientific">Salvia divinorum</name>
    <name type="common">Maria pastora</name>
    <name type="synonym">Diviner's sage</name>
    <dbReference type="NCBI Taxonomy" id="28513"/>
    <lineage>
        <taxon>Eukaryota</taxon>
        <taxon>Viridiplantae</taxon>
        <taxon>Streptophyta</taxon>
        <taxon>Embryophyta</taxon>
        <taxon>Tracheophyta</taxon>
        <taxon>Spermatophyta</taxon>
        <taxon>Magnoliopsida</taxon>
        <taxon>eudicotyledons</taxon>
        <taxon>Gunneridae</taxon>
        <taxon>Pentapetalae</taxon>
        <taxon>asterids</taxon>
        <taxon>lamiids</taxon>
        <taxon>Lamiales</taxon>
        <taxon>Lamiaceae</taxon>
        <taxon>Nepetoideae</taxon>
        <taxon>Mentheae</taxon>
        <taxon>Salviinae</taxon>
        <taxon>Salvia</taxon>
        <taxon>Salvia subgen. Calosphace</taxon>
    </lineage>
</organism>